<feature type="domain" description="Phosphate acetyl/butaryl transferase" evidence="5">
    <location>
        <begin position="6"/>
        <end position="305"/>
    </location>
</feature>
<comment type="catalytic activity">
    <reaction evidence="1">
        <text>acetyl-CoA + phosphate = acetyl phosphate + CoA</text>
        <dbReference type="Rhea" id="RHEA:19521"/>
        <dbReference type="ChEBI" id="CHEBI:22191"/>
        <dbReference type="ChEBI" id="CHEBI:43474"/>
        <dbReference type="ChEBI" id="CHEBI:57287"/>
        <dbReference type="ChEBI" id="CHEBI:57288"/>
        <dbReference type="EC" id="2.3.1.8"/>
    </reaction>
</comment>
<dbReference type="EMBL" id="CP019384">
    <property type="protein sequence ID" value="QAT16607.1"/>
    <property type="molecule type" value="Genomic_DNA"/>
</dbReference>
<evidence type="ECO:0000259" key="5">
    <source>
        <dbReference type="Pfam" id="PF01515"/>
    </source>
</evidence>
<gene>
    <name evidence="6" type="ORF">BU251_02100</name>
</gene>
<keyword evidence="4 6" id="KW-0012">Acyltransferase</keyword>
<dbReference type="RefSeq" id="WP_128699243.1">
    <property type="nucleotide sequence ID" value="NZ_CP019384.1"/>
</dbReference>
<name>A0A410P334_VELA1</name>
<evidence type="ECO:0000313" key="6">
    <source>
        <dbReference type="EMBL" id="QAT16607.1"/>
    </source>
</evidence>
<accession>A0A410P334</accession>
<keyword evidence="3 6" id="KW-0808">Transferase</keyword>
<dbReference type="Gene3D" id="3.40.50.10950">
    <property type="match status" value="2"/>
</dbReference>
<evidence type="ECO:0000256" key="1">
    <source>
        <dbReference type="ARBA" id="ARBA00000705"/>
    </source>
</evidence>
<proteinExistence type="inferred from homology"/>
<dbReference type="InterPro" id="IPR042113">
    <property type="entry name" value="P_AcTrfase_dom1"/>
</dbReference>
<dbReference type="OrthoDB" id="9805787at2"/>
<dbReference type="EC" id="2.3.1.8" evidence="6"/>
<evidence type="ECO:0000256" key="4">
    <source>
        <dbReference type="ARBA" id="ARBA00023315"/>
    </source>
</evidence>
<dbReference type="PANTHER" id="PTHR43356:SF3">
    <property type="entry name" value="PHOSPHATE ACETYLTRANSFERASE"/>
    <property type="match status" value="1"/>
</dbReference>
<reference evidence="6 7" key="1">
    <citation type="submission" date="2017-01" db="EMBL/GenBank/DDBJ databases">
        <title>First insights into the biology of 'candidatus Vampirococcus archaeovorus'.</title>
        <authorList>
            <person name="Kizina J."/>
            <person name="Jordan S."/>
            <person name="Stueber K."/>
            <person name="Reinhardt R."/>
            <person name="Harder J."/>
        </authorList>
    </citation>
    <scope>NUCLEOTIDE SEQUENCE [LARGE SCALE GENOMIC DNA]</scope>
    <source>
        <strain evidence="6 7">LiM</strain>
    </source>
</reference>
<keyword evidence="7" id="KW-1185">Reference proteome</keyword>
<protein>
    <submittedName>
        <fullName evidence="6">Phosphate acetyltransferase</fullName>
        <ecNumber evidence="6">2.3.1.8</ecNumber>
    </submittedName>
</protein>
<dbReference type="InterPro" id="IPR012147">
    <property type="entry name" value="P_Ac_Bu_trans"/>
</dbReference>
<evidence type="ECO:0000256" key="2">
    <source>
        <dbReference type="ARBA" id="ARBA00005656"/>
    </source>
</evidence>
<dbReference type="Pfam" id="PF01515">
    <property type="entry name" value="PTA_PTB"/>
    <property type="match status" value="1"/>
</dbReference>
<dbReference type="AlphaFoldDB" id="A0A410P334"/>
<dbReference type="SUPFAM" id="SSF53659">
    <property type="entry name" value="Isocitrate/Isopropylmalate dehydrogenase-like"/>
    <property type="match status" value="1"/>
</dbReference>
<dbReference type="KEGG" id="vai:BU251_02100"/>
<dbReference type="GO" id="GO:0008959">
    <property type="term" value="F:phosphate acetyltransferase activity"/>
    <property type="evidence" value="ECO:0007669"/>
    <property type="project" value="UniProtKB-EC"/>
</dbReference>
<comment type="similarity">
    <text evidence="2">Belongs to the phosphate acetyltransferase and butyryltransferase family.</text>
</comment>
<evidence type="ECO:0000256" key="3">
    <source>
        <dbReference type="ARBA" id="ARBA00022679"/>
    </source>
</evidence>
<dbReference type="PIRSF" id="PIRSF000428">
    <property type="entry name" value="P_Ac_trans"/>
    <property type="match status" value="1"/>
</dbReference>
<organism evidence="6 7">
    <name type="scientific">Velamenicoccus archaeovorus</name>
    <dbReference type="NCBI Taxonomy" id="1930593"/>
    <lineage>
        <taxon>Bacteria</taxon>
        <taxon>Pseudomonadati</taxon>
        <taxon>Candidatus Omnitrophota</taxon>
        <taxon>Candidatus Velamenicoccus</taxon>
    </lineage>
</organism>
<dbReference type="Proteomes" id="UP000287243">
    <property type="component" value="Chromosome"/>
</dbReference>
<dbReference type="InterPro" id="IPR042112">
    <property type="entry name" value="P_AcTrfase_dom2"/>
</dbReference>
<dbReference type="PANTHER" id="PTHR43356">
    <property type="entry name" value="PHOSPHATE ACETYLTRANSFERASE"/>
    <property type="match status" value="1"/>
</dbReference>
<dbReference type="Gene3D" id="3.40.50.10750">
    <property type="entry name" value="Isocitrate/Isopropylmalate dehydrogenase-like"/>
    <property type="match status" value="1"/>
</dbReference>
<evidence type="ECO:0000313" key="7">
    <source>
        <dbReference type="Proteomes" id="UP000287243"/>
    </source>
</evidence>
<dbReference type="InterPro" id="IPR050500">
    <property type="entry name" value="Phos_Acetyltrans/Butyryltrans"/>
</dbReference>
<sequence>MDAIALIREKAKKQSKTIVLPEGHDPRVRKAAEFIQQEGIAKVILLEKGKLDPKKIEEYTELYYQLRQHKGIAREEAQQTVLNPVFYGAMLVRQGLADGFVAGADTTTSDVAKAGLYCLGVDRRIATISSCFIMTVPDCPYGEGGTFLFADCGIIPDPTTRQLAQIALSTADLGRKVLGITPKVAMLSYSTKGSASGRFIERIREATAMLHEMAPDLAVDGELQVDAAIVPDVARHKNPGSPIQGDANILLFPNLEAGNIAYKLVERLSKGRALGPLLMGLVKPCSDLSRGCSWEDVADCTAVTAIRCQYEVEGEGI</sequence>
<dbReference type="InterPro" id="IPR002505">
    <property type="entry name" value="PTA_PTB"/>
</dbReference>